<reference evidence="7" key="1">
    <citation type="journal article" date="2019" name="Int. J. Syst. Evol. Microbiol.">
        <title>The Global Catalogue of Microorganisms (GCM) 10K type strain sequencing project: providing services to taxonomists for standard genome sequencing and annotation.</title>
        <authorList>
            <consortium name="The Broad Institute Genomics Platform"/>
            <consortium name="The Broad Institute Genome Sequencing Center for Infectious Disease"/>
            <person name="Wu L."/>
            <person name="Ma J."/>
        </authorList>
    </citation>
    <scope>NUCLEOTIDE SEQUENCE [LARGE SCALE GENOMIC DNA]</scope>
    <source>
        <strain evidence="7">CGMCC 4.7466</strain>
    </source>
</reference>
<dbReference type="Pfam" id="PF01734">
    <property type="entry name" value="Patatin"/>
    <property type="match status" value="1"/>
</dbReference>
<organism evidence="6 7">
    <name type="scientific">Negadavirga shengliensis</name>
    <dbReference type="NCBI Taxonomy" id="1389218"/>
    <lineage>
        <taxon>Bacteria</taxon>
        <taxon>Pseudomonadati</taxon>
        <taxon>Bacteroidota</taxon>
        <taxon>Cytophagia</taxon>
        <taxon>Cytophagales</taxon>
        <taxon>Cyclobacteriaceae</taxon>
        <taxon>Negadavirga</taxon>
    </lineage>
</organism>
<dbReference type="InterPro" id="IPR016035">
    <property type="entry name" value="Acyl_Trfase/lysoPLipase"/>
</dbReference>
<keyword evidence="1 4" id="KW-0378">Hydrolase</keyword>
<dbReference type="PANTHER" id="PTHR14226:SF57">
    <property type="entry name" value="BLR7027 PROTEIN"/>
    <property type="match status" value="1"/>
</dbReference>
<dbReference type="PANTHER" id="PTHR14226">
    <property type="entry name" value="NEUROPATHY TARGET ESTERASE/SWISS CHEESE D.MELANOGASTER"/>
    <property type="match status" value="1"/>
</dbReference>
<feature type="active site" description="Proton acceptor" evidence="4">
    <location>
        <position position="171"/>
    </location>
</feature>
<evidence type="ECO:0000256" key="4">
    <source>
        <dbReference type="PROSITE-ProRule" id="PRU01161"/>
    </source>
</evidence>
<feature type="short sequence motif" description="GXSXG" evidence="4">
    <location>
        <begin position="46"/>
        <end position="50"/>
    </location>
</feature>
<dbReference type="RefSeq" id="WP_377067354.1">
    <property type="nucleotide sequence ID" value="NZ_JBHSJJ010000014.1"/>
</dbReference>
<gene>
    <name evidence="6" type="ORF">ACFPFU_19835</name>
</gene>
<evidence type="ECO:0000256" key="2">
    <source>
        <dbReference type="ARBA" id="ARBA00022963"/>
    </source>
</evidence>
<evidence type="ECO:0000256" key="1">
    <source>
        <dbReference type="ARBA" id="ARBA00022801"/>
    </source>
</evidence>
<dbReference type="Proteomes" id="UP001595818">
    <property type="component" value="Unassembled WGS sequence"/>
</dbReference>
<comment type="caution">
    <text evidence="6">The sequence shown here is derived from an EMBL/GenBank/DDBJ whole genome shotgun (WGS) entry which is preliminary data.</text>
</comment>
<name>A0ABV9T639_9BACT</name>
<evidence type="ECO:0000313" key="7">
    <source>
        <dbReference type="Proteomes" id="UP001595818"/>
    </source>
</evidence>
<keyword evidence="7" id="KW-1185">Reference proteome</keyword>
<dbReference type="Gene3D" id="3.40.1090.10">
    <property type="entry name" value="Cytosolic phospholipase A2 catalytic domain"/>
    <property type="match status" value="1"/>
</dbReference>
<evidence type="ECO:0000259" key="5">
    <source>
        <dbReference type="PROSITE" id="PS51635"/>
    </source>
</evidence>
<keyword evidence="2 4" id="KW-0442">Lipid degradation</keyword>
<keyword evidence="3 4" id="KW-0443">Lipid metabolism</keyword>
<dbReference type="EMBL" id="JBHSJJ010000014">
    <property type="protein sequence ID" value="MFC4873966.1"/>
    <property type="molecule type" value="Genomic_DNA"/>
</dbReference>
<evidence type="ECO:0000313" key="6">
    <source>
        <dbReference type="EMBL" id="MFC4873966.1"/>
    </source>
</evidence>
<dbReference type="PROSITE" id="PS51635">
    <property type="entry name" value="PNPLA"/>
    <property type="match status" value="1"/>
</dbReference>
<feature type="domain" description="PNPLA" evidence="5">
    <location>
        <begin position="15"/>
        <end position="185"/>
    </location>
</feature>
<evidence type="ECO:0000256" key="3">
    <source>
        <dbReference type="ARBA" id="ARBA00023098"/>
    </source>
</evidence>
<protein>
    <submittedName>
        <fullName evidence="6">Patatin-like phospholipase family protein</fullName>
    </submittedName>
</protein>
<proteinExistence type="predicted"/>
<comment type="caution">
    <text evidence="4">Lacks conserved residue(s) required for the propagation of feature annotation.</text>
</comment>
<accession>A0ABV9T639</accession>
<feature type="active site" description="Nucleophile" evidence="4">
    <location>
        <position position="48"/>
    </location>
</feature>
<dbReference type="InterPro" id="IPR050301">
    <property type="entry name" value="NTE"/>
</dbReference>
<dbReference type="SUPFAM" id="SSF52151">
    <property type="entry name" value="FabD/lysophospholipase-like"/>
    <property type="match status" value="1"/>
</dbReference>
<sequence>MLIGESNKADTRRSLVLAGGGMRVAYQAGVLMALEEAGMTFHHADGTSGGIFNSAMLASGLDSRTIAQRWRKLKIKYFLSTRRVGEYLKLWKMEGMGDADNIRKKVFPHLGIKMESVHKLKMPVTFNVCNFTEKSVQAIPAPVVTEDHLIAGVSLPIFMPAIKINGDWYIDAVWIKDANLMEAVKRGAEEIWLVWAIGNYPSYLGGALHQYVHSIEMSANGALWEEFEQIKLLNHLISQGEAVYGQKKPIKLFVIKPPFPLPLDSDLFFNRVSTRELINMGYEHAKTYLHNCPGDGEVMDNQVTKTPDTGDVLSFRGTFVNLIEWGGKSTKLRYYVYFRFAEHTEQEYHLDLFSSVFIANLKTESPVFFHIIRKRNTNGNIILEAEADLIITGTAYRLRVEWVLKGAISYMMGLEFKKSSFLIYPKSGVNPKPVCECVLYQSFLDRVKALLSTHLRRRDGTKGGLLKKYAMMSKFMDYEV</sequence>
<dbReference type="InterPro" id="IPR002641">
    <property type="entry name" value="PNPLA_dom"/>
</dbReference>